<feature type="compositionally biased region" description="Polar residues" evidence="6">
    <location>
        <begin position="189"/>
        <end position="203"/>
    </location>
</feature>
<dbReference type="InterPro" id="IPR044089">
    <property type="entry name" value="Alr1-like"/>
</dbReference>
<evidence type="ECO:0000256" key="5">
    <source>
        <dbReference type="ARBA" id="ARBA00023136"/>
    </source>
</evidence>
<accession>A0ABR2XQ44</accession>
<feature type="compositionally biased region" description="Basic and acidic residues" evidence="6">
    <location>
        <begin position="141"/>
        <end position="154"/>
    </location>
</feature>
<dbReference type="Gene3D" id="1.20.58.340">
    <property type="entry name" value="Magnesium transport protein CorA, transmembrane region"/>
    <property type="match status" value="2"/>
</dbReference>
<organism evidence="8 9">
    <name type="scientific">Seiridium cardinale</name>
    <dbReference type="NCBI Taxonomy" id="138064"/>
    <lineage>
        <taxon>Eukaryota</taxon>
        <taxon>Fungi</taxon>
        <taxon>Dikarya</taxon>
        <taxon>Ascomycota</taxon>
        <taxon>Pezizomycotina</taxon>
        <taxon>Sordariomycetes</taxon>
        <taxon>Xylariomycetidae</taxon>
        <taxon>Amphisphaeriales</taxon>
        <taxon>Sporocadaceae</taxon>
        <taxon>Seiridium</taxon>
    </lineage>
</organism>
<dbReference type="InterPro" id="IPR045861">
    <property type="entry name" value="CorA_cytoplasmic_dom"/>
</dbReference>
<feature type="region of interest" description="Disordered" evidence="6">
    <location>
        <begin position="1"/>
        <end position="225"/>
    </location>
</feature>
<evidence type="ECO:0000256" key="7">
    <source>
        <dbReference type="SAM" id="Phobius"/>
    </source>
</evidence>
<comment type="caution">
    <text evidence="8">The sequence shown here is derived from an EMBL/GenBank/DDBJ whole genome shotgun (WGS) entry which is preliminary data.</text>
</comment>
<dbReference type="EMBL" id="JARVKM010000032">
    <property type="protein sequence ID" value="KAK9775735.1"/>
    <property type="molecule type" value="Genomic_DNA"/>
</dbReference>
<dbReference type="SUPFAM" id="SSF144083">
    <property type="entry name" value="Magnesium transport protein CorA, transmembrane region"/>
    <property type="match status" value="1"/>
</dbReference>
<evidence type="ECO:0000256" key="1">
    <source>
        <dbReference type="ARBA" id="ARBA00004141"/>
    </source>
</evidence>
<evidence type="ECO:0000313" key="9">
    <source>
        <dbReference type="Proteomes" id="UP001465668"/>
    </source>
</evidence>
<evidence type="ECO:0000256" key="2">
    <source>
        <dbReference type="ARBA" id="ARBA00009765"/>
    </source>
</evidence>
<evidence type="ECO:0000256" key="6">
    <source>
        <dbReference type="SAM" id="MobiDB-lite"/>
    </source>
</evidence>
<feature type="transmembrane region" description="Helical" evidence="7">
    <location>
        <begin position="845"/>
        <end position="864"/>
    </location>
</feature>
<feature type="compositionally biased region" description="Polar residues" evidence="6">
    <location>
        <begin position="1"/>
        <end position="10"/>
    </location>
</feature>
<feature type="compositionally biased region" description="Basic and acidic residues" evidence="6">
    <location>
        <begin position="666"/>
        <end position="675"/>
    </location>
</feature>
<dbReference type="Pfam" id="PF01544">
    <property type="entry name" value="CorA"/>
    <property type="match status" value="2"/>
</dbReference>
<feature type="compositionally biased region" description="Low complexity" evidence="6">
    <location>
        <begin position="19"/>
        <end position="30"/>
    </location>
</feature>
<keyword evidence="9" id="KW-1185">Reference proteome</keyword>
<evidence type="ECO:0000313" key="8">
    <source>
        <dbReference type="EMBL" id="KAK9775735.1"/>
    </source>
</evidence>
<sequence>MSQAPRNPSDSFAGPSRPSVVGSQAASSSQTHMATKKKKHRGGRKHRRPRRKSFATLPEDEGGSVQGGDRESAARSSGAFYMQGRRESNESLDSQGLLDHRGYPFGSRPRRPSVLGTSYQLASQQGERDSQSRRRTQSGRMDSDRDADDRRSADEAEPLLTGSLLREAGQRKNYGSSEGRPRFERRGSSKSSNWRSNVPTTPSGDKYNVNYPPSMPPSPRLGASAVNFGDEMMREELHAVLSQPSSLIEAEDDPLHGSSPLQRRHTIALQAEDDVCYPQEGLSEIADEDTQPSQEQRARRTRRRRDRWPDMSVLEDWSVFEKEIIDRNEERRIKKITEPQLINGRLRPTQKGWFKAEEDAPYRFTYFNEELQSTIHSQTISELVQPDSSFRELFIPDPPVLSDYSDDSEEEPTQPSRMSARGSVRGSELGNGFNTSTRQPSIATMNKGPDENGRDISRPLSPRQQPAGSTDTSRLQSGDATPVGPGVRSPPTVVDARSPEPYSQKPLRYGDRPVWWLDVMSPTADEMKVIQKTFGIHPLTSEDIMLQEQREKVELFRHYYFVSYRSFDQDEESDKHLDPVNIYVVVFREGIISFHFDHTPHPANVRRRIRQLKDYIVLSADWISYAIIDDITDVFGPLVQHIQEEVDDIEDAILSLNAQSQAQAQRRKDDGEEKSVAPTRAVEQDDGDMLHRIGQCRKKATELLRLLGNKADVIKGFAKRCNEHYEVAPRSEIGLYLGDIQDHIVTMTGNLMHADNPDMALQLWRDLALVGPHTNGARNRTLGVSSNTYLAQINILMNKRAEQTNDMLNKLTVLGTIVLPMNIITGLWGMNVWVPGQEYEDSLTWFWGITAGLVVFGAACYLTATRVYKIA</sequence>
<feature type="compositionally biased region" description="Basic and acidic residues" evidence="6">
    <location>
        <begin position="448"/>
        <end position="457"/>
    </location>
</feature>
<dbReference type="PANTHER" id="PTHR21535:SF51">
    <property type="entry name" value="MANGANESE RESISTANCE PROTEIN MNR2"/>
    <property type="match status" value="1"/>
</dbReference>
<dbReference type="PANTHER" id="PTHR21535">
    <property type="entry name" value="MAGNESIUM AND COBALT TRANSPORT PROTEIN/MITOCHONDRIAL IMPORT INNER MEMBRANE TRANSLOCASE SUBUNIT TIM8"/>
    <property type="match status" value="1"/>
</dbReference>
<gene>
    <name evidence="8" type="ORF">SCAR479_07551</name>
</gene>
<name>A0ABR2XQ44_9PEZI</name>
<keyword evidence="5 7" id="KW-0472">Membrane</keyword>
<comment type="subcellular location">
    <subcellularLocation>
        <location evidence="1">Membrane</location>
        <topology evidence="1">Multi-pass membrane protein</topology>
    </subcellularLocation>
</comment>
<feature type="transmembrane region" description="Helical" evidence="7">
    <location>
        <begin position="811"/>
        <end position="833"/>
    </location>
</feature>
<feature type="compositionally biased region" description="Polar residues" evidence="6">
    <location>
        <begin position="462"/>
        <end position="479"/>
    </location>
</feature>
<dbReference type="Proteomes" id="UP001465668">
    <property type="component" value="Unassembled WGS sequence"/>
</dbReference>
<dbReference type="CDD" id="cd12829">
    <property type="entry name" value="Alr1p-like"/>
    <property type="match status" value="1"/>
</dbReference>
<feature type="region of interest" description="Disordered" evidence="6">
    <location>
        <begin position="282"/>
        <end position="305"/>
    </location>
</feature>
<keyword evidence="3 7" id="KW-0812">Transmembrane</keyword>
<comment type="similarity">
    <text evidence="2">Belongs to the CorA metal ion transporter (MIT) (TC 1.A.35) family.</text>
</comment>
<feature type="compositionally biased region" description="Polar residues" evidence="6">
    <location>
        <begin position="432"/>
        <end position="444"/>
    </location>
</feature>
<feature type="compositionally biased region" description="Polar residues" evidence="6">
    <location>
        <begin position="115"/>
        <end position="125"/>
    </location>
</feature>
<dbReference type="SUPFAM" id="SSF143865">
    <property type="entry name" value="CorA soluble domain-like"/>
    <property type="match status" value="1"/>
</dbReference>
<dbReference type="InterPro" id="IPR045863">
    <property type="entry name" value="CorA_TM1_TM2"/>
</dbReference>
<dbReference type="InterPro" id="IPR002523">
    <property type="entry name" value="MgTranspt_CorA/ZnTranspt_ZntB"/>
</dbReference>
<evidence type="ECO:0000256" key="3">
    <source>
        <dbReference type="ARBA" id="ARBA00022692"/>
    </source>
</evidence>
<feature type="compositionally biased region" description="Basic residues" evidence="6">
    <location>
        <begin position="34"/>
        <end position="53"/>
    </location>
</feature>
<feature type="region of interest" description="Disordered" evidence="6">
    <location>
        <begin position="660"/>
        <end position="684"/>
    </location>
</feature>
<proteinExistence type="inferred from homology"/>
<dbReference type="Gene3D" id="3.30.460.20">
    <property type="entry name" value="CorA soluble domain-like"/>
    <property type="match status" value="1"/>
</dbReference>
<feature type="region of interest" description="Disordered" evidence="6">
    <location>
        <begin position="392"/>
        <end position="505"/>
    </location>
</feature>
<keyword evidence="4 7" id="KW-1133">Transmembrane helix</keyword>
<evidence type="ECO:0000256" key="4">
    <source>
        <dbReference type="ARBA" id="ARBA00022989"/>
    </source>
</evidence>
<protein>
    <submittedName>
        <fullName evidence="8">Cora-domain-containing protein</fullName>
    </submittedName>
</protein>
<reference evidence="8 9" key="1">
    <citation type="submission" date="2024-02" db="EMBL/GenBank/DDBJ databases">
        <title>First draft genome assembly of two strains of Seiridium cardinale.</title>
        <authorList>
            <person name="Emiliani G."/>
            <person name="Scali E."/>
        </authorList>
    </citation>
    <scope>NUCLEOTIDE SEQUENCE [LARGE SCALE GENOMIC DNA]</scope>
    <source>
        <strain evidence="8 9">BM-138-000479</strain>
    </source>
</reference>